<feature type="transmembrane region" description="Helical" evidence="9">
    <location>
        <begin position="137"/>
        <end position="154"/>
    </location>
</feature>
<evidence type="ECO:0000256" key="7">
    <source>
        <dbReference type="ARBA" id="ARBA00023136"/>
    </source>
</evidence>
<comment type="catalytic activity">
    <reaction evidence="8 9">
        <text>heme b + (2E,6E)-farnesyl diphosphate + H2O = Fe(II)-heme o + diphosphate</text>
        <dbReference type="Rhea" id="RHEA:28070"/>
        <dbReference type="ChEBI" id="CHEBI:15377"/>
        <dbReference type="ChEBI" id="CHEBI:33019"/>
        <dbReference type="ChEBI" id="CHEBI:60344"/>
        <dbReference type="ChEBI" id="CHEBI:60530"/>
        <dbReference type="ChEBI" id="CHEBI:175763"/>
        <dbReference type="EC" id="2.5.1.141"/>
    </reaction>
</comment>
<evidence type="ECO:0000256" key="2">
    <source>
        <dbReference type="ARBA" id="ARBA00022475"/>
    </source>
</evidence>
<evidence type="ECO:0000256" key="6">
    <source>
        <dbReference type="ARBA" id="ARBA00023133"/>
    </source>
</evidence>
<gene>
    <name evidence="10" type="primary">cyoE</name>
    <name evidence="9" type="synonym">ctaB</name>
    <name evidence="10" type="ORF">ACFOGI_08085</name>
</gene>
<keyword evidence="2 9" id="KW-1003">Cell membrane</keyword>
<evidence type="ECO:0000256" key="9">
    <source>
        <dbReference type="HAMAP-Rule" id="MF_00154"/>
    </source>
</evidence>
<proteinExistence type="inferred from homology"/>
<evidence type="ECO:0000313" key="11">
    <source>
        <dbReference type="Proteomes" id="UP001595279"/>
    </source>
</evidence>
<name>A0ABV7CUS9_9BACI</name>
<feature type="transmembrane region" description="Helical" evidence="9">
    <location>
        <begin position="31"/>
        <end position="55"/>
    </location>
</feature>
<feature type="transmembrane region" description="Helical" evidence="9">
    <location>
        <begin position="284"/>
        <end position="311"/>
    </location>
</feature>
<dbReference type="InterPro" id="IPR006369">
    <property type="entry name" value="Protohaem_IX_farnesylTrfase"/>
</dbReference>
<dbReference type="RefSeq" id="WP_390271175.1">
    <property type="nucleotide sequence ID" value="NZ_JBHRSA010000034.1"/>
</dbReference>
<dbReference type="Proteomes" id="UP001595279">
    <property type="component" value="Unassembled WGS sequence"/>
</dbReference>
<dbReference type="EC" id="2.5.1.141" evidence="9"/>
<dbReference type="EMBL" id="JBHRSA010000034">
    <property type="protein sequence ID" value="MFC3040211.1"/>
    <property type="molecule type" value="Genomic_DNA"/>
</dbReference>
<dbReference type="InterPro" id="IPR030470">
    <property type="entry name" value="UbiA_prenylTrfase_CS"/>
</dbReference>
<comment type="subcellular location">
    <subcellularLocation>
        <location evidence="9">Cell membrane</location>
        <topology evidence="9">Multi-pass membrane protein</topology>
    </subcellularLocation>
    <subcellularLocation>
        <location evidence="1">Membrane</location>
        <topology evidence="1">Multi-pass membrane protein</topology>
    </subcellularLocation>
</comment>
<keyword evidence="6 9" id="KW-0350">Heme biosynthesis</keyword>
<comment type="similarity">
    <text evidence="9">Belongs to the UbiA prenyltransferase family. Protoheme IX farnesyltransferase subfamily.</text>
</comment>
<dbReference type="CDD" id="cd13957">
    <property type="entry name" value="PT_UbiA_Cox10"/>
    <property type="match status" value="1"/>
</dbReference>
<comment type="subunit">
    <text evidence="9">Interacts with CtaA.</text>
</comment>
<comment type="miscellaneous">
    <text evidence="9">Carbon 2 of the heme B porphyrin ring is defined according to the Fischer nomenclature.</text>
</comment>
<feature type="transmembrane region" description="Helical" evidence="9">
    <location>
        <begin position="187"/>
        <end position="208"/>
    </location>
</feature>
<evidence type="ECO:0000256" key="4">
    <source>
        <dbReference type="ARBA" id="ARBA00022692"/>
    </source>
</evidence>
<evidence type="ECO:0000256" key="3">
    <source>
        <dbReference type="ARBA" id="ARBA00022679"/>
    </source>
</evidence>
<evidence type="ECO:0000313" key="10">
    <source>
        <dbReference type="EMBL" id="MFC3040211.1"/>
    </source>
</evidence>
<reference evidence="11" key="1">
    <citation type="journal article" date="2019" name="Int. J. Syst. Evol. Microbiol.">
        <title>The Global Catalogue of Microorganisms (GCM) 10K type strain sequencing project: providing services to taxonomists for standard genome sequencing and annotation.</title>
        <authorList>
            <consortium name="The Broad Institute Genomics Platform"/>
            <consortium name="The Broad Institute Genome Sequencing Center for Infectious Disease"/>
            <person name="Wu L."/>
            <person name="Ma J."/>
        </authorList>
    </citation>
    <scope>NUCLEOTIDE SEQUENCE [LARGE SCALE GENOMIC DNA]</scope>
    <source>
        <strain evidence="11">KCTC 13128</strain>
    </source>
</reference>
<dbReference type="PANTHER" id="PTHR43448:SF2">
    <property type="entry name" value="PROTOHEME IX FARNESYLTRANSFERASE, MITOCHONDRIAL"/>
    <property type="match status" value="1"/>
</dbReference>
<feature type="transmembrane region" description="Helical" evidence="9">
    <location>
        <begin position="109"/>
        <end position="131"/>
    </location>
</feature>
<dbReference type="PANTHER" id="PTHR43448">
    <property type="entry name" value="PROTOHEME IX FARNESYLTRANSFERASE, MITOCHONDRIAL"/>
    <property type="match status" value="1"/>
</dbReference>
<keyword evidence="4 9" id="KW-0812">Transmembrane</keyword>
<keyword evidence="5 9" id="KW-1133">Transmembrane helix</keyword>
<keyword evidence="7 9" id="KW-0472">Membrane</keyword>
<comment type="function">
    <text evidence="9">Converts heme B (protoheme IX) to heme O by substitution of the vinyl group on carbon 2 of heme B porphyrin ring with a hydroxyethyl farnesyl side group.</text>
</comment>
<dbReference type="InterPro" id="IPR044878">
    <property type="entry name" value="UbiA_sf"/>
</dbReference>
<dbReference type="GO" id="GO:0008495">
    <property type="term" value="F:protoheme IX farnesyltransferase activity"/>
    <property type="evidence" value="ECO:0007669"/>
    <property type="project" value="UniProtKB-EC"/>
</dbReference>
<dbReference type="Gene3D" id="1.10.357.140">
    <property type="entry name" value="UbiA prenyltransferase"/>
    <property type="match status" value="1"/>
</dbReference>
<keyword evidence="3 9" id="KW-0808">Transferase</keyword>
<keyword evidence="11" id="KW-1185">Reference proteome</keyword>
<organism evidence="10 11">
    <name type="scientific">Virgibacillus xinjiangensis</name>
    <dbReference type="NCBI Taxonomy" id="393090"/>
    <lineage>
        <taxon>Bacteria</taxon>
        <taxon>Bacillati</taxon>
        <taxon>Bacillota</taxon>
        <taxon>Bacilli</taxon>
        <taxon>Bacillales</taxon>
        <taxon>Bacillaceae</taxon>
        <taxon>Virgibacillus</taxon>
    </lineage>
</organism>
<feature type="transmembrane region" description="Helical" evidence="9">
    <location>
        <begin position="67"/>
        <end position="88"/>
    </location>
</feature>
<evidence type="ECO:0000256" key="5">
    <source>
        <dbReference type="ARBA" id="ARBA00022989"/>
    </source>
</evidence>
<sequence length="312" mass="34697">MDNVETTSSQLIKKEAVIEEPKTSIINEFKALIKVGIINSNLITAFAGFWLALYFTGSSITAMWDVFLLAMGGTAFVIAGGCILNNWYDVDIDPQMTRTKGRPTVTGSFSLHTVLFMGVTATIIGLVMLLFTTVEAAALGLFGWFSYVVLYTMWAKRRFTLNTVVGSISGAMPPLIGWTAVDPSFHVVPLTLFLIMFIWQTPHFLALAMKKVEDYRAAGVPMLPVVHGFEFTKRQIVVYIACLIPLPFLLSSLGTVFVVIATLLNLGWLFIGLRGFFMKDALKWANIIFIYSLNYLTVMFLMMILVTLPIIN</sequence>
<evidence type="ECO:0000256" key="8">
    <source>
        <dbReference type="ARBA" id="ARBA00047690"/>
    </source>
</evidence>
<evidence type="ECO:0000256" key="1">
    <source>
        <dbReference type="ARBA" id="ARBA00004141"/>
    </source>
</evidence>
<comment type="caution">
    <text evidence="10">The sequence shown here is derived from an EMBL/GenBank/DDBJ whole genome shotgun (WGS) entry which is preliminary data.</text>
</comment>
<accession>A0ABV7CUS9</accession>
<feature type="transmembrane region" description="Helical" evidence="9">
    <location>
        <begin position="236"/>
        <end position="264"/>
    </location>
</feature>
<dbReference type="HAMAP" id="MF_00154">
    <property type="entry name" value="CyoE_CtaB"/>
    <property type="match status" value="1"/>
</dbReference>
<feature type="transmembrane region" description="Helical" evidence="9">
    <location>
        <begin position="161"/>
        <end position="181"/>
    </location>
</feature>
<dbReference type="NCBIfam" id="TIGR01473">
    <property type="entry name" value="cyoE_ctaB"/>
    <property type="match status" value="1"/>
</dbReference>
<protein>
    <recommendedName>
        <fullName evidence="9">Protoheme IX farnesyltransferase</fullName>
        <ecNumber evidence="9">2.5.1.141</ecNumber>
    </recommendedName>
    <alternativeName>
        <fullName evidence="9">Heme B farnesyltransferase</fullName>
    </alternativeName>
    <alternativeName>
        <fullName evidence="9">Heme O synthase</fullName>
    </alternativeName>
</protein>
<dbReference type="InterPro" id="IPR000537">
    <property type="entry name" value="UbiA_prenyltransferase"/>
</dbReference>
<dbReference type="Pfam" id="PF01040">
    <property type="entry name" value="UbiA"/>
    <property type="match status" value="1"/>
</dbReference>
<comment type="pathway">
    <text evidence="9">Porphyrin-containing compound metabolism; heme O biosynthesis; heme O from protoheme: step 1/1.</text>
</comment>
<dbReference type="PROSITE" id="PS00943">
    <property type="entry name" value="UBIA"/>
    <property type="match status" value="1"/>
</dbReference>